<evidence type="ECO:0000313" key="10">
    <source>
        <dbReference type="Proteomes" id="UP000006976"/>
    </source>
</evidence>
<dbReference type="AlphaFoldDB" id="A0A0A0WN38"/>
<evidence type="ECO:0000313" key="12">
    <source>
        <dbReference type="Proteomes" id="UP000194131"/>
    </source>
</evidence>
<accession>A0A653P6T2</accession>
<dbReference type="Proteomes" id="UP000437562">
    <property type="component" value="Unassembled WGS sequence"/>
</dbReference>
<evidence type="ECO:0000313" key="9">
    <source>
        <dbReference type="EMBL" id="VXB25378.1"/>
    </source>
</evidence>
<reference evidence="9 16" key="8">
    <citation type="submission" date="2019-10" db="EMBL/GenBank/DDBJ databases">
        <authorList>
            <person name="Karimi E."/>
        </authorList>
    </citation>
    <scope>NUCLEOTIDE SEQUENCE [LARGE SCALE GENOMIC DNA]</scope>
    <source>
        <strain evidence="9">Bacillus sp. 71</strain>
    </source>
</reference>
<proteinExistence type="predicted"/>
<evidence type="ECO:0000313" key="15">
    <source>
        <dbReference type="Proteomes" id="UP000305524"/>
    </source>
</evidence>
<reference evidence="6 17" key="9">
    <citation type="submission" date="2020-12" db="EMBL/GenBank/DDBJ databases">
        <title>FDA dAtabase for Regulatory Grade micrObial Sequences (FDA-ARGOS): Supporting development and validation of Infectious Disease Dx tests.</title>
        <authorList>
            <person name="Nelson B."/>
            <person name="Plummer A."/>
            <person name="Tallon L."/>
            <person name="Sadzewicz L."/>
            <person name="Zhao X."/>
            <person name="Boylan J."/>
            <person name="Ott S."/>
            <person name="Bowen H."/>
            <person name="Vavikolanu K."/>
            <person name="Mehta A."/>
            <person name="Aluvathingal J."/>
            <person name="Nadendla S."/>
            <person name="Myers T."/>
            <person name="Yan Y."/>
            <person name="Sichtig H."/>
        </authorList>
    </citation>
    <scope>NUCLEOTIDE SEQUENCE [LARGE SCALE GENOMIC DNA]</scope>
    <source>
        <strain evidence="6 17">FDAARGOS_924</strain>
    </source>
</reference>
<reference evidence="8 15" key="7">
    <citation type="journal article" date="2019" name="Environ. Microbiol.">
        <title>An active ?-lactamase is a part of an orchestrated cell wall stress resistance network of Bacillus subtilis and related rhizosphere species.</title>
        <authorList>
            <person name="Bucher T."/>
            <person name="Keren-Paz A."/>
            <person name="Hausser J."/>
            <person name="Olender T."/>
            <person name="Cytryn E."/>
            <person name="Kolodkin-Gal I."/>
        </authorList>
    </citation>
    <scope>NUCLEOTIDE SEQUENCE [LARGE SCALE GENOMIC DNA]</scope>
    <source>
        <strain evidence="8 15">I186</strain>
    </source>
</reference>
<dbReference type="Proteomes" id="UP000175835">
    <property type="component" value="Unassembled WGS sequence"/>
</dbReference>
<evidence type="ECO:0000313" key="6">
    <source>
        <dbReference type="EMBL" id="QQA14659.1"/>
    </source>
</evidence>
<dbReference type="PATRIC" id="fig|86662.17.peg.964"/>
<name>A0A0A0WN38_BACMY</name>
<dbReference type="Proteomes" id="UP000006976">
    <property type="component" value="Unassembled WGS sequence"/>
</dbReference>
<accession>J8FJ27</accession>
<dbReference type="GeneID" id="66266447"/>
<evidence type="ECO:0000313" key="13">
    <source>
        <dbReference type="Proteomes" id="UP000236165"/>
    </source>
</evidence>
<reference evidence="4 12" key="5">
    <citation type="submission" date="2016-12" db="EMBL/GenBank/DDBJ databases">
        <title>Genome Sequences of Twelve Sporeforming Bacillus Species Isolated from Foods.</title>
        <authorList>
            <person name="De Jong A."/>
            <person name="Holsappel S."/>
            <person name="Kuipers O.P."/>
        </authorList>
    </citation>
    <scope>NUCLEOTIDE SEQUENCE [LARGE SCALE GENOMIC DNA]</scope>
    <source>
        <strain evidence="4 12">S3E15</strain>
    </source>
</reference>
<accession>C2XYF5</accession>
<dbReference type="KEGG" id="bmyo:BG05_2038"/>
<evidence type="ECO:0000313" key="14">
    <source>
        <dbReference type="Proteomes" id="UP000256530"/>
    </source>
</evidence>
<reference evidence="5 13" key="4">
    <citation type="submission" date="2016-10" db="EMBL/GenBank/DDBJ databases">
        <title>Genome Sequence of Bacillus weihenstephanensis GM6LP.</title>
        <authorList>
            <person name="Poehlein A."/>
            <person name="Wemheuer F."/>
            <person name="Hollensteiner J."/>
            <person name="Wemheuer B."/>
        </authorList>
    </citation>
    <scope>NUCLEOTIDE SEQUENCE [LARGE SCALE GENOMIC DNA]</scope>
    <source>
        <strain evidence="5 13">GM6LP</strain>
    </source>
</reference>
<evidence type="ECO:0000313" key="7">
    <source>
        <dbReference type="EMBL" id="REF40297.1"/>
    </source>
</evidence>
<dbReference type="EMBL" id="SZOD01000749">
    <property type="protein sequence ID" value="TKI81262.1"/>
    <property type="molecule type" value="Genomic_DNA"/>
</dbReference>
<dbReference type="EMBL" id="CP065877">
    <property type="protein sequence ID" value="QQA14659.1"/>
    <property type="molecule type" value="Genomic_DNA"/>
</dbReference>
<dbReference type="EMBL" id="CABWMC010000003">
    <property type="protein sequence ID" value="VXB25378.1"/>
    <property type="molecule type" value="Genomic_DNA"/>
</dbReference>
<dbReference type="RefSeq" id="WP_002033828.1">
    <property type="nucleotide sequence ID" value="NZ_CAKJWQ010000011.1"/>
</dbReference>
<dbReference type="EMBL" id="QTTY01000003">
    <property type="protein sequence ID" value="REF40297.1"/>
    <property type="molecule type" value="Genomic_DNA"/>
</dbReference>
<dbReference type="EMBL" id="AHEV01000009">
    <property type="protein sequence ID" value="EJR43429.1"/>
    <property type="molecule type" value="Genomic_DNA"/>
</dbReference>
<dbReference type="EMBL" id="MKZQ01000020">
    <property type="protein sequence ID" value="PJN71592.1"/>
    <property type="molecule type" value="Genomic_DNA"/>
</dbReference>
<dbReference type="Proteomes" id="UP000596196">
    <property type="component" value="Chromosome"/>
</dbReference>
<evidence type="ECO:0000313" key="3">
    <source>
        <dbReference type="EMBL" id="OFD89463.1"/>
    </source>
</evidence>
<dbReference type="Proteomes" id="UP000001753">
    <property type="component" value="Chromosome"/>
</dbReference>
<evidence type="ECO:0000313" key="1">
    <source>
        <dbReference type="EMBL" id="EEL69316.1"/>
    </source>
</evidence>
<dbReference type="EMBL" id="LXLX01000048">
    <property type="protein sequence ID" value="OFD89463.1"/>
    <property type="molecule type" value="Genomic_DNA"/>
</dbReference>
<evidence type="ECO:0000313" key="2">
    <source>
        <dbReference type="EMBL" id="EJR43429.1"/>
    </source>
</evidence>
<evidence type="ECO:0000313" key="8">
    <source>
        <dbReference type="EMBL" id="TKI81262.1"/>
    </source>
</evidence>
<dbReference type="Proteomes" id="UP000194131">
    <property type="component" value="Unassembled WGS sequence"/>
</dbReference>
<accession>A0A0B5S650</accession>
<organism evidence="1">
    <name type="scientific">Bacillus mycoides</name>
    <dbReference type="NCBI Taxonomy" id="1405"/>
    <lineage>
        <taxon>Bacteria</taxon>
        <taxon>Bacillati</taxon>
        <taxon>Bacillota</taxon>
        <taxon>Bacilli</taxon>
        <taxon>Bacillales</taxon>
        <taxon>Bacillaceae</taxon>
        <taxon>Bacillus</taxon>
        <taxon>Bacillus cereus group</taxon>
    </lineage>
</organism>
<accession>A0A0A0WN38</accession>
<dbReference type="Proteomes" id="UP000236165">
    <property type="component" value="Unassembled WGS sequence"/>
</dbReference>
<reference evidence="2 10" key="2">
    <citation type="submission" date="2012-04" db="EMBL/GenBank/DDBJ databases">
        <title>The Genome Sequence of Bacillus cereus VD078.</title>
        <authorList>
            <consortium name="The Broad Institute Genome Sequencing Platform"/>
            <consortium name="The Broad Institute Genome Sequencing Center for Infectious Disease"/>
            <person name="Feldgarden M."/>
            <person name="Van der Auwera G.A."/>
            <person name="Mahillon J."/>
            <person name="Duprez V."/>
            <person name="Timmery S."/>
            <person name="Mattelet C."/>
            <person name="Dierick K."/>
            <person name="Sun M."/>
            <person name="Yu Z."/>
            <person name="Zhu L."/>
            <person name="Hu X."/>
            <person name="Shank E.B."/>
            <person name="Swiecicka I."/>
            <person name="Hansen B.M."/>
            <person name="Andrup L."/>
            <person name="Young S.K."/>
            <person name="Zeng Q."/>
            <person name="Gargeya S."/>
            <person name="Fitzgerald M."/>
            <person name="Haas B."/>
            <person name="Abouelleil A."/>
            <person name="Alvarado L."/>
            <person name="Arachchi H.M."/>
            <person name="Berlin A."/>
            <person name="Chapman S.B."/>
            <person name="Goldberg J."/>
            <person name="Griggs A."/>
            <person name="Gujja S."/>
            <person name="Hansen M."/>
            <person name="Howarth C."/>
            <person name="Imamovic A."/>
            <person name="Larimer J."/>
            <person name="McCowen C."/>
            <person name="Montmayeur A."/>
            <person name="Murphy C."/>
            <person name="Neiman D."/>
            <person name="Pearson M."/>
            <person name="Priest M."/>
            <person name="Roberts A."/>
            <person name="Saif S."/>
            <person name="Shea T."/>
            <person name="Sisk P."/>
            <person name="Sykes S."/>
            <person name="Wortman J."/>
            <person name="Nusbaum C."/>
            <person name="Birren B."/>
        </authorList>
    </citation>
    <scope>NUCLEOTIDE SEQUENCE [LARGE SCALE GENOMIC DNA]</scope>
    <source>
        <strain evidence="2 10">VD078</strain>
    </source>
</reference>
<dbReference type="Proteomes" id="UP000305524">
    <property type="component" value="Unassembled WGS sequence"/>
</dbReference>
<protein>
    <submittedName>
        <fullName evidence="7">Putative integral membrane zinc ribbon metal-binding protein</fullName>
    </submittedName>
</protein>
<evidence type="ECO:0000313" key="4">
    <source>
        <dbReference type="EMBL" id="OSX94767.1"/>
    </source>
</evidence>
<sequence>MERLPIVICPNCHSHAEINHVLTAQSNQNVIYTCRFCNYVIRNIETNKG</sequence>
<dbReference type="EMBL" id="ACMP01000099">
    <property type="protein sequence ID" value="EEL69316.1"/>
    <property type="molecule type" value="Genomic_DNA"/>
</dbReference>
<evidence type="ECO:0000313" key="17">
    <source>
        <dbReference type="Proteomes" id="UP000596196"/>
    </source>
</evidence>
<reference evidence="7 14" key="6">
    <citation type="submission" date="2018-08" db="EMBL/GenBank/DDBJ databases">
        <title>Freshwater and sediment microbial communities from various areas in North America, analyzing microbe dynamics in response to fracking.</title>
        <authorList>
            <person name="Lamendella R."/>
        </authorList>
    </citation>
    <scope>NUCLEOTIDE SEQUENCE [LARGE SCALE GENOMIC DNA]</scope>
    <source>
        <strain evidence="7 14">DB-1</strain>
    </source>
</reference>
<reference evidence="3 11" key="3">
    <citation type="submission" date="2016-05" db="EMBL/GenBank/DDBJ databases">
        <title>Bacillus thuringiensis and Bacillus weihenstephanensis as novel biocontrol agents of wilt causing Verticillium species.</title>
        <authorList>
            <person name="Hollensteiner J."/>
            <person name="Wemheuer F."/>
            <person name="Harting R."/>
            <person name="Kolarzyk A."/>
            <person name="Diaz-Valerio S."/>
            <person name="Poehlein A."/>
            <person name="Brzuszkiewicz E."/>
            <person name="Nesemann K."/>
            <person name="Braus-Stromeyer S."/>
            <person name="Braus G."/>
            <person name="Daniel R."/>
            <person name="Liesegang H."/>
        </authorList>
    </citation>
    <scope>NUCLEOTIDE SEQUENCE [LARGE SCALE GENOMIC DNA]</scope>
    <source>
        <strain evidence="3 11">GOE11</strain>
    </source>
</reference>
<reference evidence="1" key="1">
    <citation type="journal article" date="2012" name="Genome Res.">
        <title>Genomic characterization of the Bacillus cereus sensu lato species: Backdrop to the evolution of Bacillus anthracis.</title>
        <authorList>
            <person name="Zwick M.E."/>
            <person name="Joseph S.J."/>
            <person name="Didelot X."/>
            <person name="Chen P.E."/>
            <person name="Bishop-Lilly K.A."/>
            <person name="Stewart A.C."/>
            <person name="Willner K."/>
            <person name="Nolan N."/>
            <person name="Lentz S."/>
            <person name="Thomason M.K."/>
            <person name="Sozhamannan S."/>
            <person name="Mateczun A.J."/>
            <person name="Du L."/>
            <person name="Read T.D."/>
        </authorList>
    </citation>
    <scope>NUCLEOTIDE SEQUENCE [LARGE SCALE GENOMIC DNA]</scope>
    <source>
        <strain evidence="1">AH603</strain>
    </source>
</reference>
<evidence type="ECO:0000313" key="5">
    <source>
        <dbReference type="EMBL" id="PJN71592.1"/>
    </source>
</evidence>
<dbReference type="EMBL" id="MRWU01000003">
    <property type="protein sequence ID" value="OSX94767.1"/>
    <property type="molecule type" value="Genomic_DNA"/>
</dbReference>
<evidence type="ECO:0000313" key="11">
    <source>
        <dbReference type="Proteomes" id="UP000175835"/>
    </source>
</evidence>
<gene>
    <name evidence="9" type="ORF">BACI71_110023</name>
    <name evidence="5" type="ORF">BACWE_19420</name>
    <name evidence="1" type="ORF">bcere0026_37350</name>
    <name evidence="3" type="ORF">BWGOE11_41270</name>
    <name evidence="7" type="ORF">DET55_103195</name>
    <name evidence="8" type="ORF">FC701_25630</name>
    <name evidence="6" type="ORF">I6G81_19935</name>
    <name evidence="2" type="ORF">III_01504</name>
    <name evidence="4" type="ORF">S3E15_03365</name>
</gene>
<dbReference type="Proteomes" id="UP000256530">
    <property type="component" value="Unassembled WGS sequence"/>
</dbReference>
<evidence type="ECO:0000313" key="16">
    <source>
        <dbReference type="Proteomes" id="UP000437562"/>
    </source>
</evidence>
<keyword evidence="17" id="KW-1185">Reference proteome</keyword>
<dbReference type="KEGG" id="bww:bwei_0967"/>